<feature type="chain" id="PRO_5042105035" evidence="1">
    <location>
        <begin position="19"/>
        <end position="74"/>
    </location>
</feature>
<accession>A0AAD4GUX5</accession>
<keyword evidence="1" id="KW-0732">Signal</keyword>
<keyword evidence="3" id="KW-1185">Reference proteome</keyword>
<feature type="signal peptide" evidence="1">
    <location>
        <begin position="1"/>
        <end position="18"/>
    </location>
</feature>
<evidence type="ECO:0000313" key="3">
    <source>
        <dbReference type="Proteomes" id="UP001194746"/>
    </source>
</evidence>
<gene>
    <name evidence="2" type="ORF">FE257_006256</name>
</gene>
<dbReference type="EMBL" id="VCAU01000029">
    <property type="protein sequence ID" value="KAF9890095.1"/>
    <property type="molecule type" value="Genomic_DNA"/>
</dbReference>
<evidence type="ECO:0000313" key="2">
    <source>
        <dbReference type="EMBL" id="KAF9890095.1"/>
    </source>
</evidence>
<dbReference type="AlphaFoldDB" id="A0AAD4GUX5"/>
<reference evidence="2" key="2">
    <citation type="submission" date="2020-02" db="EMBL/GenBank/DDBJ databases">
        <authorList>
            <person name="Gilchrist C.L.M."/>
            <person name="Chooi Y.-H."/>
        </authorList>
    </citation>
    <scope>NUCLEOTIDE SEQUENCE</scope>
    <source>
        <strain evidence="2">MST-FP2251</strain>
    </source>
</reference>
<proteinExistence type="predicted"/>
<dbReference type="Proteomes" id="UP001194746">
    <property type="component" value="Unassembled WGS sequence"/>
</dbReference>
<evidence type="ECO:0000256" key="1">
    <source>
        <dbReference type="SAM" id="SignalP"/>
    </source>
</evidence>
<organism evidence="2 3">
    <name type="scientific">Aspergillus nanangensis</name>
    <dbReference type="NCBI Taxonomy" id="2582783"/>
    <lineage>
        <taxon>Eukaryota</taxon>
        <taxon>Fungi</taxon>
        <taxon>Dikarya</taxon>
        <taxon>Ascomycota</taxon>
        <taxon>Pezizomycotina</taxon>
        <taxon>Eurotiomycetes</taxon>
        <taxon>Eurotiomycetidae</taxon>
        <taxon>Eurotiales</taxon>
        <taxon>Aspergillaceae</taxon>
        <taxon>Aspergillus</taxon>
        <taxon>Aspergillus subgen. Circumdati</taxon>
    </lineage>
</organism>
<reference evidence="2" key="1">
    <citation type="journal article" date="2019" name="Beilstein J. Org. Chem.">
        <title>Nanangenines: drimane sesquiterpenoids as the dominant metabolite cohort of a novel Australian fungus, Aspergillus nanangensis.</title>
        <authorList>
            <person name="Lacey H.J."/>
            <person name="Gilchrist C.L.M."/>
            <person name="Crombie A."/>
            <person name="Kalaitzis J.A."/>
            <person name="Vuong D."/>
            <person name="Rutledge P.J."/>
            <person name="Turner P."/>
            <person name="Pitt J.I."/>
            <person name="Lacey E."/>
            <person name="Chooi Y.H."/>
            <person name="Piggott A.M."/>
        </authorList>
    </citation>
    <scope>NUCLEOTIDE SEQUENCE</scope>
    <source>
        <strain evidence="2">MST-FP2251</strain>
    </source>
</reference>
<protein>
    <submittedName>
        <fullName evidence="2">Uncharacterized protein</fullName>
    </submittedName>
</protein>
<comment type="caution">
    <text evidence="2">The sequence shown here is derived from an EMBL/GenBank/DDBJ whole genome shotgun (WGS) entry which is preliminary data.</text>
</comment>
<sequence length="74" mass="8332">MKFNLLVLLATATAGVFANPENSKRDDICHKPSSCSKFWSGKCEQYCDPYKFSHMSSDGCTIFLREITSEAMKD</sequence>
<name>A0AAD4GUX5_ASPNN</name>